<dbReference type="InterPro" id="IPR029787">
    <property type="entry name" value="Nucleotide_cyclase"/>
</dbReference>
<dbReference type="PANTHER" id="PTHR45138:SF9">
    <property type="entry name" value="DIGUANYLATE CYCLASE DGCM-RELATED"/>
    <property type="match status" value="1"/>
</dbReference>
<keyword evidence="2" id="KW-0732">Signal</keyword>
<evidence type="ECO:0000259" key="3">
    <source>
        <dbReference type="PROSITE" id="PS50887"/>
    </source>
</evidence>
<dbReference type="EMBL" id="JAGKSP010000002">
    <property type="protein sequence ID" value="MBP3962359.1"/>
    <property type="molecule type" value="Genomic_DNA"/>
</dbReference>
<organism evidence="4 5">
    <name type="scientific">Paenibacillus lignilyticus</name>
    <dbReference type="NCBI Taxonomy" id="1172615"/>
    <lineage>
        <taxon>Bacteria</taxon>
        <taxon>Bacillati</taxon>
        <taxon>Bacillota</taxon>
        <taxon>Bacilli</taxon>
        <taxon>Bacillales</taxon>
        <taxon>Paenibacillaceae</taxon>
        <taxon>Paenibacillus</taxon>
    </lineage>
</organism>
<evidence type="ECO:0000256" key="2">
    <source>
        <dbReference type="SAM" id="SignalP"/>
    </source>
</evidence>
<dbReference type="InterPro" id="IPR043128">
    <property type="entry name" value="Rev_trsase/Diguanyl_cyclase"/>
</dbReference>
<keyword evidence="1" id="KW-0472">Membrane</keyword>
<comment type="caution">
    <text evidence="4">The sequence shown here is derived from an EMBL/GenBank/DDBJ whole genome shotgun (WGS) entry which is preliminary data.</text>
</comment>
<dbReference type="PANTHER" id="PTHR45138">
    <property type="entry name" value="REGULATORY COMPONENTS OF SENSORY TRANSDUCTION SYSTEM"/>
    <property type="match status" value="1"/>
</dbReference>
<keyword evidence="1" id="KW-0812">Transmembrane</keyword>
<dbReference type="InterPro" id="IPR000160">
    <property type="entry name" value="GGDEF_dom"/>
</dbReference>
<reference evidence="4 5" key="1">
    <citation type="submission" date="2021-04" db="EMBL/GenBank/DDBJ databases">
        <title>Paenibacillus sp. DLE-14 whole genome sequence.</title>
        <authorList>
            <person name="Ham Y.J."/>
        </authorList>
    </citation>
    <scope>NUCLEOTIDE SEQUENCE [LARGE SCALE GENOMIC DNA]</scope>
    <source>
        <strain evidence="4 5">DLE-14</strain>
    </source>
</reference>
<dbReference type="Gene3D" id="3.30.70.270">
    <property type="match status" value="1"/>
</dbReference>
<feature type="transmembrane region" description="Helical" evidence="1">
    <location>
        <begin position="36"/>
        <end position="56"/>
    </location>
</feature>
<name>A0ABS5C8V1_9BACL</name>
<keyword evidence="5" id="KW-1185">Reference proteome</keyword>
<evidence type="ECO:0000313" key="4">
    <source>
        <dbReference type="EMBL" id="MBP3962359.1"/>
    </source>
</evidence>
<dbReference type="Proteomes" id="UP000673394">
    <property type="component" value="Unassembled WGS sequence"/>
</dbReference>
<protein>
    <submittedName>
        <fullName evidence="4">GGDEF domain-containing protein</fullName>
    </submittedName>
</protein>
<keyword evidence="1" id="KW-1133">Transmembrane helix</keyword>
<dbReference type="RefSeq" id="WP_210656505.1">
    <property type="nucleotide sequence ID" value="NZ_JAGKSP010000002.1"/>
</dbReference>
<dbReference type="Pfam" id="PF00990">
    <property type="entry name" value="GGDEF"/>
    <property type="match status" value="1"/>
</dbReference>
<dbReference type="NCBIfam" id="TIGR00254">
    <property type="entry name" value="GGDEF"/>
    <property type="match status" value="1"/>
</dbReference>
<dbReference type="SMART" id="SM00267">
    <property type="entry name" value="GGDEF"/>
    <property type="match status" value="1"/>
</dbReference>
<gene>
    <name evidence="4" type="ORF">I8J30_06535</name>
</gene>
<accession>A0ABS5C8V1</accession>
<dbReference type="SUPFAM" id="SSF55073">
    <property type="entry name" value="Nucleotide cyclase"/>
    <property type="match status" value="1"/>
</dbReference>
<sequence length="228" mass="24700">MARNGRLTACAASCGATLATASLCLLASKTPTPLAVLIGTAAFAAAALPIGFLLGLQYDRLKEASIQDSLTGLYNRRFIETNFKKLAAKANRKRKKMTVMMLDVNDFKEVNDRLGHSQGDQALALIAGALKACATYGEIIGRWGGDEFIIICPYADDKGIDRIVKLIHEQLFSISLRTGLRLSISVGHASFPEHGMEIGQLLQAADKRMYAEKYVRKAQLTEPAALQA</sequence>
<evidence type="ECO:0000256" key="1">
    <source>
        <dbReference type="SAM" id="Phobius"/>
    </source>
</evidence>
<feature type="signal peptide" evidence="2">
    <location>
        <begin position="1"/>
        <end position="21"/>
    </location>
</feature>
<dbReference type="PROSITE" id="PS50887">
    <property type="entry name" value="GGDEF"/>
    <property type="match status" value="1"/>
</dbReference>
<proteinExistence type="predicted"/>
<feature type="chain" id="PRO_5045128232" evidence="2">
    <location>
        <begin position="22"/>
        <end position="228"/>
    </location>
</feature>
<evidence type="ECO:0000313" key="5">
    <source>
        <dbReference type="Proteomes" id="UP000673394"/>
    </source>
</evidence>
<dbReference type="InterPro" id="IPR050469">
    <property type="entry name" value="Diguanylate_Cyclase"/>
</dbReference>
<feature type="domain" description="GGDEF" evidence="3">
    <location>
        <begin position="95"/>
        <end position="223"/>
    </location>
</feature>
<dbReference type="CDD" id="cd01949">
    <property type="entry name" value="GGDEF"/>
    <property type="match status" value="1"/>
</dbReference>